<organism evidence="1 2">
    <name type="scientific">Nocardiopsis endophytica</name>
    <dbReference type="NCBI Taxonomy" id="3018445"/>
    <lineage>
        <taxon>Bacteria</taxon>
        <taxon>Bacillati</taxon>
        <taxon>Actinomycetota</taxon>
        <taxon>Actinomycetes</taxon>
        <taxon>Streptosporangiales</taxon>
        <taxon>Nocardiopsidaceae</taxon>
        <taxon>Nocardiopsis</taxon>
    </lineage>
</organism>
<name>A0ABT4TYK9_9ACTN</name>
<reference evidence="1 2" key="1">
    <citation type="submission" date="2023-01" db="EMBL/GenBank/DDBJ databases">
        <title>Draft genome sequence of Nocardiopsis sp. RSe5-2 isolated from halophytes.</title>
        <authorList>
            <person name="Duangmal K."/>
            <person name="Chantavorakit T."/>
        </authorList>
    </citation>
    <scope>NUCLEOTIDE SEQUENCE [LARGE SCALE GENOMIC DNA]</scope>
    <source>
        <strain evidence="1 2">RSe5-2</strain>
    </source>
</reference>
<comment type="caution">
    <text evidence="1">The sequence shown here is derived from an EMBL/GenBank/DDBJ whole genome shotgun (WGS) entry which is preliminary data.</text>
</comment>
<dbReference type="SUPFAM" id="SSF140453">
    <property type="entry name" value="EsxAB dimer-like"/>
    <property type="match status" value="1"/>
</dbReference>
<dbReference type="Proteomes" id="UP001527866">
    <property type="component" value="Unassembled WGS sequence"/>
</dbReference>
<gene>
    <name evidence="1" type="ORF">O4J56_01085</name>
</gene>
<accession>A0ABT4TYK9</accession>
<protein>
    <recommendedName>
        <fullName evidence="3">WXG100 family type VII secretion target</fullName>
    </recommendedName>
</protein>
<evidence type="ECO:0000313" key="1">
    <source>
        <dbReference type="EMBL" id="MDA2809217.1"/>
    </source>
</evidence>
<proteinExistence type="predicted"/>
<keyword evidence="2" id="KW-1185">Reference proteome</keyword>
<evidence type="ECO:0008006" key="3">
    <source>
        <dbReference type="Google" id="ProtNLM"/>
    </source>
</evidence>
<dbReference type="EMBL" id="JAQFWQ010000002">
    <property type="protein sequence ID" value="MDA2809217.1"/>
    <property type="molecule type" value="Genomic_DNA"/>
</dbReference>
<dbReference type="InterPro" id="IPR036689">
    <property type="entry name" value="ESAT-6-like_sf"/>
</dbReference>
<dbReference type="RefSeq" id="WP_270683131.1">
    <property type="nucleotide sequence ID" value="NZ_JAQFWQ010000002.1"/>
</dbReference>
<sequence>MSELFGSTDQAMREGKDAMEAAHSTCNGVYTQVDGTRDLLGGNWQGGAAARYDTALVKWLEELRLITNDMNDMIGILGGTERNFHEMEDANMVTADWAAQLNPNQRDVAAGR</sequence>
<evidence type="ECO:0000313" key="2">
    <source>
        <dbReference type="Proteomes" id="UP001527866"/>
    </source>
</evidence>
<dbReference type="Gene3D" id="1.10.287.1060">
    <property type="entry name" value="ESAT-6-like"/>
    <property type="match status" value="1"/>
</dbReference>